<keyword evidence="2" id="KW-1185">Reference proteome</keyword>
<proteinExistence type="predicted"/>
<gene>
    <name evidence="1" type="ORF">Cch01nite_10930</name>
</gene>
<dbReference type="Proteomes" id="UP000632740">
    <property type="component" value="Unassembled WGS sequence"/>
</dbReference>
<protein>
    <recommendedName>
        <fullName evidence="3">DNA-binding protein</fullName>
    </recommendedName>
</protein>
<reference evidence="1" key="1">
    <citation type="submission" date="2021-01" db="EMBL/GenBank/DDBJ databases">
        <title>Whole genome shotgun sequence of Cellulomonas chitinilytica NBRC 110799.</title>
        <authorList>
            <person name="Komaki H."/>
            <person name="Tamura T."/>
        </authorList>
    </citation>
    <scope>NUCLEOTIDE SEQUENCE</scope>
    <source>
        <strain evidence="1">NBRC 110799</strain>
    </source>
</reference>
<evidence type="ECO:0000313" key="1">
    <source>
        <dbReference type="EMBL" id="GIG20369.1"/>
    </source>
</evidence>
<organism evidence="1 2">
    <name type="scientific">Cellulomonas chitinilytica</name>
    <dbReference type="NCBI Taxonomy" id="398759"/>
    <lineage>
        <taxon>Bacteria</taxon>
        <taxon>Bacillati</taxon>
        <taxon>Actinomycetota</taxon>
        <taxon>Actinomycetes</taxon>
        <taxon>Micrococcales</taxon>
        <taxon>Cellulomonadaceae</taxon>
        <taxon>Cellulomonas</taxon>
    </lineage>
</organism>
<dbReference type="EMBL" id="BONK01000003">
    <property type="protein sequence ID" value="GIG20369.1"/>
    <property type="molecule type" value="Genomic_DNA"/>
</dbReference>
<accession>A0A919P3E5</accession>
<comment type="caution">
    <text evidence="1">The sequence shown here is derived from an EMBL/GenBank/DDBJ whole genome shotgun (WGS) entry which is preliminary data.</text>
</comment>
<name>A0A919P3E5_9CELL</name>
<evidence type="ECO:0008006" key="3">
    <source>
        <dbReference type="Google" id="ProtNLM"/>
    </source>
</evidence>
<sequence>MCIEAQGWILVVVIVMTIDQRGSRRVGDRVDELLHDLDPGRAVRTFERTVGDEVQGVYDDPAEAVDVALRVLRTGGWSVGIGVGPVDEPLPASARAAGGPAFVLARAAVEAAKSRARTVPLAVRGFDDGAGRDAEAVLVLVAAVAARRSEAGWVVADAMSAGEVRQEVVAASLGVSQQAVSQRLRTALWTEEQAARRAAARLLALAEGVREDRGA</sequence>
<dbReference type="AlphaFoldDB" id="A0A919P3E5"/>
<evidence type="ECO:0000313" key="2">
    <source>
        <dbReference type="Proteomes" id="UP000632740"/>
    </source>
</evidence>